<dbReference type="Proteomes" id="UP000822688">
    <property type="component" value="Chromosome 4"/>
</dbReference>
<reference evidence="3" key="1">
    <citation type="submission" date="2020-06" db="EMBL/GenBank/DDBJ databases">
        <title>WGS assembly of Ceratodon purpureus strain R40.</title>
        <authorList>
            <person name="Carey S.B."/>
            <person name="Jenkins J."/>
            <person name="Shu S."/>
            <person name="Lovell J.T."/>
            <person name="Sreedasyam A."/>
            <person name="Maumus F."/>
            <person name="Tiley G.P."/>
            <person name="Fernandez-Pozo N."/>
            <person name="Barry K."/>
            <person name="Chen C."/>
            <person name="Wang M."/>
            <person name="Lipzen A."/>
            <person name="Daum C."/>
            <person name="Saski C.A."/>
            <person name="Payton A.C."/>
            <person name="Mcbreen J.C."/>
            <person name="Conrad R.E."/>
            <person name="Kollar L.M."/>
            <person name="Olsson S."/>
            <person name="Huttunen S."/>
            <person name="Landis J.B."/>
            <person name="Wickett N.J."/>
            <person name="Johnson M.G."/>
            <person name="Rensing S.A."/>
            <person name="Grimwood J."/>
            <person name="Schmutz J."/>
            <person name="Mcdaniel S.F."/>
        </authorList>
    </citation>
    <scope>NUCLEOTIDE SEQUENCE</scope>
    <source>
        <strain evidence="3">R40</strain>
    </source>
</reference>
<keyword evidence="4" id="KW-1185">Reference proteome</keyword>
<evidence type="ECO:0000313" key="3">
    <source>
        <dbReference type="EMBL" id="KAG0580713.1"/>
    </source>
</evidence>
<feature type="compositionally biased region" description="Acidic residues" evidence="2">
    <location>
        <begin position="1"/>
        <end position="12"/>
    </location>
</feature>
<gene>
    <name evidence="3" type="ORF">KC19_4G193600</name>
</gene>
<evidence type="ECO:0000313" key="4">
    <source>
        <dbReference type="Proteomes" id="UP000822688"/>
    </source>
</evidence>
<accession>A0A8T0IDZ7</accession>
<feature type="region of interest" description="Disordered" evidence="2">
    <location>
        <begin position="1"/>
        <end position="23"/>
    </location>
</feature>
<sequence>MAEEPAEGEVVEGEQPPGEGEEDKKLEYCKELSEEQLTAFYEKAADNEEAVQYMALEVLKLPSFTYDGNIALILDYFVGILMFAQEEHLSAPHTLLMYQLGMEVMENIKSGKSMKWTEKKFKNLIFRWSVKVKNTNHVPLLTTVELQKIVPFFISTVFQHYRLYSNCLNREALHWRYYEEVWIETPTPWGWEPLKDFDTMEEIEEDNFLKAEYERELAEWEAERLAAEEKARWLLENPLFPPPHPRPPPADLDEYIDFSVSDKVEEVMKLMEEQYQQRRTVLFDRVQILHEMTPKKRPVKEIPFKLPKLKFPNDH</sequence>
<dbReference type="InterPro" id="IPR032727">
    <property type="entry name" value="CLAMP"/>
</dbReference>
<dbReference type="Pfam" id="PF14769">
    <property type="entry name" value="CLAMP"/>
    <property type="match status" value="1"/>
</dbReference>
<comment type="caution">
    <text evidence="3">The sequence shown here is derived from an EMBL/GenBank/DDBJ whole genome shotgun (WGS) entry which is preliminary data.</text>
</comment>
<proteinExistence type="predicted"/>
<evidence type="ECO:0000256" key="1">
    <source>
        <dbReference type="SAM" id="Coils"/>
    </source>
</evidence>
<evidence type="ECO:0000256" key="2">
    <source>
        <dbReference type="SAM" id="MobiDB-lite"/>
    </source>
</evidence>
<feature type="coiled-coil region" evidence="1">
    <location>
        <begin position="203"/>
        <end position="237"/>
    </location>
</feature>
<dbReference type="EMBL" id="CM026424">
    <property type="protein sequence ID" value="KAG0580713.1"/>
    <property type="molecule type" value="Genomic_DNA"/>
</dbReference>
<organism evidence="3 4">
    <name type="scientific">Ceratodon purpureus</name>
    <name type="common">Fire moss</name>
    <name type="synonym">Dicranum purpureum</name>
    <dbReference type="NCBI Taxonomy" id="3225"/>
    <lineage>
        <taxon>Eukaryota</taxon>
        <taxon>Viridiplantae</taxon>
        <taxon>Streptophyta</taxon>
        <taxon>Embryophyta</taxon>
        <taxon>Bryophyta</taxon>
        <taxon>Bryophytina</taxon>
        <taxon>Bryopsida</taxon>
        <taxon>Dicranidae</taxon>
        <taxon>Pseudoditrichales</taxon>
        <taxon>Ditrichaceae</taxon>
        <taxon>Ceratodon</taxon>
    </lineage>
</organism>
<dbReference type="OrthoDB" id="1938969at2759"/>
<name>A0A8T0IDZ7_CERPU</name>
<protein>
    <submittedName>
        <fullName evidence="3">Uncharacterized protein</fullName>
    </submittedName>
</protein>
<keyword evidence="1" id="KW-0175">Coiled coil</keyword>
<dbReference type="AlphaFoldDB" id="A0A8T0IDZ7"/>
<dbReference type="PANTHER" id="PTHR28457">
    <property type="entry name" value="COILED-COIL DOMAIN-CONTAINING PROTEIN 189"/>
    <property type="match status" value="1"/>
</dbReference>
<dbReference type="PANTHER" id="PTHR28457:SF4">
    <property type="entry name" value="CRAL-TRIO DOMAIN-CONTAINING PROTEIN"/>
    <property type="match status" value="1"/>
</dbReference>